<evidence type="ECO:0000256" key="5">
    <source>
        <dbReference type="ARBA" id="ARBA00022475"/>
    </source>
</evidence>
<evidence type="ECO:0000256" key="4">
    <source>
        <dbReference type="ARBA" id="ARBA00022448"/>
    </source>
</evidence>
<dbReference type="PRINTS" id="PR00950">
    <property type="entry name" value="TYPE3IMSPROT"/>
</dbReference>
<keyword evidence="7 12" id="KW-1005">Bacterial flagellum biogenesis</keyword>
<dbReference type="FunFam" id="3.40.1690.10:FF:000001">
    <property type="entry name" value="Flagellar biosynthetic protein FlhB"/>
    <property type="match status" value="1"/>
</dbReference>
<dbReference type="AlphaFoldDB" id="A0A1Y3PQE2"/>
<dbReference type="EMBL" id="LZRT01000062">
    <property type="protein sequence ID" value="OUM88357.1"/>
    <property type="molecule type" value="Genomic_DNA"/>
</dbReference>
<dbReference type="PANTHER" id="PTHR30531">
    <property type="entry name" value="FLAGELLAR BIOSYNTHETIC PROTEIN FLHB"/>
    <property type="match status" value="1"/>
</dbReference>
<dbReference type="Gene3D" id="6.10.250.2080">
    <property type="match status" value="1"/>
</dbReference>
<keyword evidence="4 12" id="KW-0813">Transport</keyword>
<keyword evidence="5 12" id="KW-1003">Cell membrane</keyword>
<proteinExistence type="inferred from homology"/>
<keyword evidence="11 12" id="KW-1006">Bacterial flagellum protein export</keyword>
<keyword evidence="14" id="KW-0969">Cilium</keyword>
<dbReference type="Proteomes" id="UP000196475">
    <property type="component" value="Unassembled WGS sequence"/>
</dbReference>
<feature type="region of interest" description="Disordered" evidence="13">
    <location>
        <begin position="1"/>
        <end position="23"/>
    </location>
</feature>
<accession>A0A1Y3PQE2</accession>
<gene>
    <name evidence="12" type="primary">flhB</name>
    <name evidence="14" type="ORF">BAA01_08270</name>
</gene>
<comment type="similarity">
    <text evidence="2 12">Belongs to the type III secretion exporter family.</text>
</comment>
<keyword evidence="14" id="KW-0282">Flagellum</keyword>
<evidence type="ECO:0000256" key="10">
    <source>
        <dbReference type="ARBA" id="ARBA00023136"/>
    </source>
</evidence>
<evidence type="ECO:0000256" key="7">
    <source>
        <dbReference type="ARBA" id="ARBA00022795"/>
    </source>
</evidence>
<feature type="transmembrane region" description="Helical" evidence="12">
    <location>
        <begin position="29"/>
        <end position="50"/>
    </location>
</feature>
<dbReference type="NCBIfam" id="TIGR00328">
    <property type="entry name" value="flhB"/>
    <property type="match status" value="1"/>
</dbReference>
<feature type="transmembrane region" description="Helical" evidence="12">
    <location>
        <begin position="88"/>
        <end position="113"/>
    </location>
</feature>
<evidence type="ECO:0000256" key="13">
    <source>
        <dbReference type="SAM" id="MobiDB-lite"/>
    </source>
</evidence>
<dbReference type="Pfam" id="PF01312">
    <property type="entry name" value="Bac_export_2"/>
    <property type="match status" value="1"/>
</dbReference>
<sequence>MAMEKTEKATPRRRQEAREKGQVARSGDVAPAMIILGVFALLGIMGSFLMEVVTGLFHRDLTEYFHWQVTDRSVQLILTEMLWEMAKILLPLFGLVLFLGVAGNLLQVGVLFTTQPLKMDVNRLNPVEGMKRIFSLRALVEFVKSLLKFIVITVAVGWVIWLEREELILLAQWPLIGTLKYVGAMVVKTGLTAGALLLVLAVFDYFYQRYDYEKKLRMSKQEVKDELKRTEGDPLIRSRIKERQRALAMRRMMQEVPHADVVITNPTHYAVALKYDMDKMPSPQVVAKGKGHVALRIREIAQEHNVVIVENPPLARLLYSSTEVGDWIPPEMFQAVAEVLAYVYQVTGRTI</sequence>
<dbReference type="GO" id="GO:0009306">
    <property type="term" value="P:protein secretion"/>
    <property type="evidence" value="ECO:0007669"/>
    <property type="project" value="InterPro"/>
</dbReference>
<comment type="subcellular location">
    <subcellularLocation>
        <location evidence="1">Cell membrane</location>
        <topology evidence="1">Multi-pass membrane protein</topology>
    </subcellularLocation>
</comment>
<reference evidence="15" key="1">
    <citation type="submission" date="2016-06" db="EMBL/GenBank/DDBJ databases">
        <authorList>
            <person name="Nascimento L."/>
            <person name="Pereira R.V."/>
            <person name="Martins L.F."/>
            <person name="Quaggio R.B."/>
            <person name="Silva A.M."/>
            <person name="Setubal J.C."/>
        </authorList>
    </citation>
    <scope>NUCLEOTIDE SEQUENCE [LARGE SCALE GENOMIC DNA]</scope>
</reference>
<name>A0A1Y3PQE2_9BACI</name>
<feature type="transmembrane region" description="Helical" evidence="12">
    <location>
        <begin position="181"/>
        <end position="207"/>
    </location>
</feature>
<comment type="function">
    <text evidence="12">Required for formation of the rod structure in the basal body of the flagellar apparatus. Together with FliI and FliH, may constitute the export apparatus of flagellin.</text>
</comment>
<dbReference type="PANTHER" id="PTHR30531:SF12">
    <property type="entry name" value="FLAGELLAR BIOSYNTHETIC PROTEIN FLHB"/>
    <property type="match status" value="1"/>
</dbReference>
<keyword evidence="10 12" id="KW-0472">Membrane</keyword>
<evidence type="ECO:0000256" key="12">
    <source>
        <dbReference type="RuleBase" id="RU364091"/>
    </source>
</evidence>
<feature type="compositionally biased region" description="Basic and acidic residues" evidence="13">
    <location>
        <begin position="1"/>
        <end position="22"/>
    </location>
</feature>
<keyword evidence="9 12" id="KW-1133">Transmembrane helix</keyword>
<dbReference type="InterPro" id="IPR006135">
    <property type="entry name" value="T3SS_substrate_exporter"/>
</dbReference>
<evidence type="ECO:0000256" key="9">
    <source>
        <dbReference type="ARBA" id="ARBA00022989"/>
    </source>
</evidence>
<dbReference type="SUPFAM" id="SSF160544">
    <property type="entry name" value="EscU C-terminal domain-like"/>
    <property type="match status" value="1"/>
</dbReference>
<evidence type="ECO:0000256" key="6">
    <source>
        <dbReference type="ARBA" id="ARBA00022692"/>
    </source>
</evidence>
<dbReference type="InterPro" id="IPR006136">
    <property type="entry name" value="FlhB"/>
</dbReference>
<organism evidence="14 15">
    <name type="scientific">Bacillus thermozeamaize</name>
    <dbReference type="NCBI Taxonomy" id="230954"/>
    <lineage>
        <taxon>Bacteria</taxon>
        <taxon>Bacillati</taxon>
        <taxon>Bacillota</taxon>
        <taxon>Bacilli</taxon>
        <taxon>Bacillales</taxon>
        <taxon>Bacillaceae</taxon>
        <taxon>Bacillus</taxon>
    </lineage>
</organism>
<evidence type="ECO:0000256" key="11">
    <source>
        <dbReference type="ARBA" id="ARBA00023225"/>
    </source>
</evidence>
<dbReference type="GO" id="GO:0005886">
    <property type="term" value="C:plasma membrane"/>
    <property type="evidence" value="ECO:0007669"/>
    <property type="project" value="UniProtKB-SubCell"/>
</dbReference>
<evidence type="ECO:0000256" key="3">
    <source>
        <dbReference type="ARBA" id="ARBA00021622"/>
    </source>
</evidence>
<evidence type="ECO:0000313" key="15">
    <source>
        <dbReference type="Proteomes" id="UP000196475"/>
    </source>
</evidence>
<keyword evidence="6 12" id="KW-0812">Transmembrane</keyword>
<evidence type="ECO:0000256" key="2">
    <source>
        <dbReference type="ARBA" id="ARBA00010690"/>
    </source>
</evidence>
<keyword evidence="14" id="KW-0966">Cell projection</keyword>
<dbReference type="GO" id="GO:0044780">
    <property type="term" value="P:bacterial-type flagellum assembly"/>
    <property type="evidence" value="ECO:0007669"/>
    <property type="project" value="InterPro"/>
</dbReference>
<dbReference type="InterPro" id="IPR029025">
    <property type="entry name" value="T3SS_substrate_exporter_C"/>
</dbReference>
<comment type="caution">
    <text evidence="14">The sequence shown here is derived from an EMBL/GenBank/DDBJ whole genome shotgun (WGS) entry which is preliminary data.</text>
</comment>
<keyword evidence="8 12" id="KW-0653">Protein transport</keyword>
<protein>
    <recommendedName>
        <fullName evidence="3 12">Flagellar biosynthetic protein FlhB</fullName>
    </recommendedName>
</protein>
<feature type="transmembrane region" description="Helical" evidence="12">
    <location>
        <begin position="134"/>
        <end position="161"/>
    </location>
</feature>
<evidence type="ECO:0000256" key="8">
    <source>
        <dbReference type="ARBA" id="ARBA00022927"/>
    </source>
</evidence>
<evidence type="ECO:0000313" key="14">
    <source>
        <dbReference type="EMBL" id="OUM88357.1"/>
    </source>
</evidence>
<dbReference type="Gene3D" id="3.40.1690.10">
    <property type="entry name" value="secretion proteins EscU"/>
    <property type="match status" value="1"/>
</dbReference>
<evidence type="ECO:0000256" key="1">
    <source>
        <dbReference type="ARBA" id="ARBA00004651"/>
    </source>
</evidence>